<dbReference type="VEuPathDB" id="FungiDB:PSHT_00358"/>
<keyword evidence="2" id="KW-1185">Reference proteome</keyword>
<organism evidence="1 2">
    <name type="scientific">Puccinia striiformis</name>
    <dbReference type="NCBI Taxonomy" id="27350"/>
    <lineage>
        <taxon>Eukaryota</taxon>
        <taxon>Fungi</taxon>
        <taxon>Dikarya</taxon>
        <taxon>Basidiomycota</taxon>
        <taxon>Pucciniomycotina</taxon>
        <taxon>Pucciniomycetes</taxon>
        <taxon>Pucciniales</taxon>
        <taxon>Pucciniaceae</taxon>
        <taxon>Puccinia</taxon>
    </lineage>
</organism>
<accession>A0A2S4WN32</accession>
<comment type="caution">
    <text evidence="1">The sequence shown here is derived from an EMBL/GenBank/DDBJ whole genome shotgun (WGS) entry which is preliminary data.</text>
</comment>
<protein>
    <submittedName>
        <fullName evidence="1">Uncharacterized protein</fullName>
    </submittedName>
</protein>
<proteinExistence type="predicted"/>
<dbReference type="AlphaFoldDB" id="A0A2S4WN32"/>
<dbReference type="EMBL" id="PKSM01000003">
    <property type="protein sequence ID" value="POW23172.1"/>
    <property type="molecule type" value="Genomic_DNA"/>
</dbReference>
<dbReference type="VEuPathDB" id="FungiDB:PSTT_03221"/>
<reference evidence="2" key="2">
    <citation type="journal article" date="2018" name="BMC Genomics">
        <title>Genomic insights into host adaptation between the wheat stripe rust pathogen (Puccinia striiformis f. sp. tritici) and the barley stripe rust pathogen (Puccinia striiformis f. sp. hordei).</title>
        <authorList>
            <person name="Xia C."/>
            <person name="Wang M."/>
            <person name="Yin C."/>
            <person name="Cornejo O.E."/>
            <person name="Hulbert S.H."/>
            <person name="Chen X."/>
        </authorList>
    </citation>
    <scope>NUCLEOTIDE SEQUENCE [LARGE SCALE GENOMIC DNA]</scope>
    <source>
        <strain evidence="2">93TX-2</strain>
    </source>
</reference>
<reference evidence="2" key="3">
    <citation type="journal article" date="2018" name="Mol. Plant Microbe Interact.">
        <title>Genome sequence resources for the wheat stripe rust pathogen (Puccinia striiformis f. sp. tritici) and the barley stripe rust pathogen (Puccinia striiformis f. sp. hordei).</title>
        <authorList>
            <person name="Xia C."/>
            <person name="Wang M."/>
            <person name="Yin C."/>
            <person name="Cornejo O.E."/>
            <person name="Hulbert S.H."/>
            <person name="Chen X."/>
        </authorList>
    </citation>
    <scope>NUCLEOTIDE SEQUENCE [LARGE SCALE GENOMIC DNA]</scope>
    <source>
        <strain evidence="2">93TX-2</strain>
    </source>
</reference>
<sequence length="113" mass="12475">MPKDYVGVKGPQFSFSRLASADPVLGVGMSLRSEKSVIFSIGVYTDNSKCCHWFNVYIDSGIPSMVPPEPMTSICKCLLEPSLYQEHGIPCKFLEAFLSQEEAKGTECQMISD</sequence>
<evidence type="ECO:0000313" key="1">
    <source>
        <dbReference type="EMBL" id="POW23172.1"/>
    </source>
</evidence>
<gene>
    <name evidence="1" type="ORF">PSHT_00358</name>
</gene>
<dbReference type="OrthoDB" id="3055472at2759"/>
<reference evidence="1 2" key="1">
    <citation type="submission" date="2017-12" db="EMBL/GenBank/DDBJ databases">
        <title>Gene loss provides genomic basis for host adaptation in cereal stripe rust fungi.</title>
        <authorList>
            <person name="Xia C."/>
        </authorList>
    </citation>
    <scope>NUCLEOTIDE SEQUENCE [LARGE SCALE GENOMIC DNA]</scope>
    <source>
        <strain evidence="1 2">93TX-2</strain>
    </source>
</reference>
<name>A0A2S4WN32_9BASI</name>
<dbReference type="Proteomes" id="UP000238274">
    <property type="component" value="Unassembled WGS sequence"/>
</dbReference>
<evidence type="ECO:0000313" key="2">
    <source>
        <dbReference type="Proteomes" id="UP000238274"/>
    </source>
</evidence>